<evidence type="ECO:0000313" key="1">
    <source>
        <dbReference type="EMBL" id="ONN71140.1"/>
    </source>
</evidence>
<reference evidence="1 2" key="1">
    <citation type="submission" date="2017-01" db="EMBL/GenBank/DDBJ databases">
        <title>Pseudomonas psychrotolerans genome sequencing and assembly.</title>
        <authorList>
            <person name="Vyas B."/>
            <person name="Mayilraj S."/>
        </authorList>
    </citation>
    <scope>NUCLEOTIDE SEQUENCE [LARGE SCALE GENOMIC DNA]</scope>
    <source>
        <strain evidence="1 2">SDS18</strain>
    </source>
</reference>
<accession>A0ABX3ITL3</accession>
<dbReference type="EMBL" id="MTLN01000006">
    <property type="protein sequence ID" value="ONN71140.1"/>
    <property type="molecule type" value="Genomic_DNA"/>
</dbReference>
<dbReference type="Proteomes" id="UP000189310">
    <property type="component" value="Unassembled WGS sequence"/>
</dbReference>
<keyword evidence="2" id="KW-1185">Reference proteome</keyword>
<proteinExistence type="predicted"/>
<name>A0ABX3ITL3_9PSED</name>
<sequence length="185" mass="20624">MTTCSSKSAFFLIRKELRSISGKFWTLSFELRQLERQMNILDARGQGQGLSQADVKVYRNAQARQWWLEERLQAIAHPLQAYGQQLVALLAEIGQDLTPAERIALLGGRHQAFRGPSWEGSTLEQLVLRHRVESAAEGASTGPIATALMAHHGQLRLSGAKSFGFVRRKRTGRVASQTPVRPHLV</sequence>
<protein>
    <submittedName>
        <fullName evidence="1">Uncharacterized protein</fullName>
    </submittedName>
</protein>
<comment type="caution">
    <text evidence="1">The sequence shown here is derived from an EMBL/GenBank/DDBJ whole genome shotgun (WGS) entry which is preliminary data.</text>
</comment>
<gene>
    <name evidence="1" type="ORF">BVL52_11615</name>
</gene>
<evidence type="ECO:0000313" key="2">
    <source>
        <dbReference type="Proteomes" id="UP000189310"/>
    </source>
</evidence>
<organism evidence="1 2">
    <name type="scientific">Pseudomonas oryzihabitans</name>
    <dbReference type="NCBI Taxonomy" id="47885"/>
    <lineage>
        <taxon>Bacteria</taxon>
        <taxon>Pseudomonadati</taxon>
        <taxon>Pseudomonadota</taxon>
        <taxon>Gammaproteobacteria</taxon>
        <taxon>Pseudomonadales</taxon>
        <taxon>Pseudomonadaceae</taxon>
        <taxon>Pseudomonas</taxon>
    </lineage>
</organism>